<dbReference type="Proteomes" id="UP000053800">
    <property type="component" value="Unassembled WGS sequence"/>
</dbReference>
<evidence type="ECO:0000313" key="3">
    <source>
        <dbReference type="Proteomes" id="UP000053800"/>
    </source>
</evidence>
<evidence type="ECO:0000313" key="2">
    <source>
        <dbReference type="EMBL" id="KIR63907.1"/>
    </source>
</evidence>
<sequence length="92" mass="10877">MEAPTNANELYPIPGESSQVDVGEMEQQREDQKEERTKGWTDLLNDILHSTPVILSSLTSSLFNLGRKLWHFWYRSLKWLWHWLKVLVEGEH</sequence>
<evidence type="ECO:0008006" key="4">
    <source>
        <dbReference type="Google" id="ProtNLM"/>
    </source>
</evidence>
<gene>
    <name evidence="2" type="ORF">I314_02688</name>
</gene>
<name>A0ABR5BC60_CRYGA</name>
<feature type="compositionally biased region" description="Basic and acidic residues" evidence="1">
    <location>
        <begin position="26"/>
        <end position="37"/>
    </location>
</feature>
<proteinExistence type="predicted"/>
<evidence type="ECO:0000256" key="1">
    <source>
        <dbReference type="SAM" id="MobiDB-lite"/>
    </source>
</evidence>
<feature type="region of interest" description="Disordered" evidence="1">
    <location>
        <begin position="1"/>
        <end position="37"/>
    </location>
</feature>
<keyword evidence="3" id="KW-1185">Reference proteome</keyword>
<protein>
    <recommendedName>
        <fullName evidence="4">Peroxin domain-containing protein</fullName>
    </recommendedName>
</protein>
<dbReference type="EMBL" id="KN848894">
    <property type="protein sequence ID" value="KIR63907.1"/>
    <property type="molecule type" value="Genomic_DNA"/>
</dbReference>
<reference evidence="2 3" key="1">
    <citation type="submission" date="2015-01" db="EMBL/GenBank/DDBJ databases">
        <title>The Genome Sequence of Cryptococcus gattii CA1873.</title>
        <authorList>
            <consortium name="The Broad Institute Genomics Platform"/>
            <person name="Cuomo C."/>
            <person name="Litvintseva A."/>
            <person name="Chen Y."/>
            <person name="Heitman J."/>
            <person name="Sun S."/>
            <person name="Springer D."/>
            <person name="Dromer F."/>
            <person name="Young S."/>
            <person name="Zeng Q."/>
            <person name="Gargeya S."/>
            <person name="Abouelleil A."/>
            <person name="Alvarado L."/>
            <person name="Chapman S.B."/>
            <person name="Gainer-Dewar J."/>
            <person name="Goldberg J."/>
            <person name="Griggs A."/>
            <person name="Gujja S."/>
            <person name="Hansen M."/>
            <person name="Howarth C."/>
            <person name="Imamovic A."/>
            <person name="Larimer J."/>
            <person name="Murphy C."/>
            <person name="Naylor J."/>
            <person name="Pearson M."/>
            <person name="Priest M."/>
            <person name="Roberts A."/>
            <person name="Saif S."/>
            <person name="Shea T."/>
            <person name="Sykes S."/>
            <person name="Wortman J."/>
            <person name="Nusbaum C."/>
            <person name="Birren B."/>
        </authorList>
    </citation>
    <scope>NUCLEOTIDE SEQUENCE [LARGE SCALE GENOMIC DNA]</scope>
    <source>
        <strain evidence="2 3">CA1873</strain>
    </source>
</reference>
<organism evidence="2 3">
    <name type="scientific">Cryptococcus bacillisporus CA1873</name>
    <dbReference type="NCBI Taxonomy" id="1296111"/>
    <lineage>
        <taxon>Eukaryota</taxon>
        <taxon>Fungi</taxon>
        <taxon>Dikarya</taxon>
        <taxon>Basidiomycota</taxon>
        <taxon>Agaricomycotina</taxon>
        <taxon>Tremellomycetes</taxon>
        <taxon>Tremellales</taxon>
        <taxon>Cryptococcaceae</taxon>
        <taxon>Cryptococcus</taxon>
        <taxon>Cryptococcus gattii species complex</taxon>
    </lineage>
</organism>
<accession>A0ABR5BC60</accession>